<proteinExistence type="predicted"/>
<accession>A0A2N0QCD5</accession>
<feature type="region of interest" description="Disordered" evidence="1">
    <location>
        <begin position="1"/>
        <end position="108"/>
    </location>
</feature>
<dbReference type="VEuPathDB" id="FungiDB:RhiirA1_469958"/>
<name>A0A2N0QCD5_9GLOM</name>
<dbReference type="VEuPathDB" id="FungiDB:FUN_011133"/>
<comment type="caution">
    <text evidence="2">The sequence shown here is derived from an EMBL/GenBank/DDBJ whole genome shotgun (WGS) entry which is preliminary data.</text>
</comment>
<evidence type="ECO:0000256" key="1">
    <source>
        <dbReference type="SAM" id="MobiDB-lite"/>
    </source>
</evidence>
<feature type="compositionally biased region" description="Basic residues" evidence="1">
    <location>
        <begin position="1"/>
        <end position="13"/>
    </location>
</feature>
<feature type="compositionally biased region" description="Basic residues" evidence="1">
    <location>
        <begin position="85"/>
        <end position="96"/>
    </location>
</feature>
<feature type="compositionally biased region" description="Low complexity" evidence="1">
    <location>
        <begin position="54"/>
        <end position="69"/>
    </location>
</feature>
<reference evidence="2 3" key="1">
    <citation type="submission" date="2016-04" db="EMBL/GenBank/DDBJ databases">
        <title>Genome analyses suggest a sexual origin of heterokaryosis in a supposedly ancient asexual fungus.</title>
        <authorList>
            <person name="Ropars J."/>
            <person name="Sedzielewska K."/>
            <person name="Noel J."/>
            <person name="Charron P."/>
            <person name="Farinelli L."/>
            <person name="Marton T."/>
            <person name="Kruger M."/>
            <person name="Pelin A."/>
            <person name="Brachmann A."/>
            <person name="Corradi N."/>
        </authorList>
    </citation>
    <scope>NUCLEOTIDE SEQUENCE [LARGE SCALE GENOMIC DNA]</scope>
    <source>
        <strain evidence="2 3">A5</strain>
    </source>
</reference>
<reference evidence="2 3" key="2">
    <citation type="submission" date="2017-09" db="EMBL/GenBank/DDBJ databases">
        <title>Extensive intraspecific genome diversity in a model arbuscular mycorrhizal fungus.</title>
        <authorList>
            <person name="Chen E.C."/>
            <person name="Morin E."/>
            <person name="Beaudet D."/>
            <person name="Noel J."/>
            <person name="Ndikumana S."/>
            <person name="Charron P."/>
            <person name="St-Onge C."/>
            <person name="Giorgi J."/>
            <person name="Grigoriev I.V."/>
            <person name="Roux C."/>
            <person name="Martin F.M."/>
            <person name="Corradi N."/>
        </authorList>
    </citation>
    <scope>NUCLEOTIDE SEQUENCE [LARGE SCALE GENOMIC DNA]</scope>
    <source>
        <strain evidence="2 3">A5</strain>
    </source>
</reference>
<evidence type="ECO:0000313" key="3">
    <source>
        <dbReference type="Proteomes" id="UP000232722"/>
    </source>
</evidence>
<organism evidence="2 3">
    <name type="scientific">Rhizophagus irregularis</name>
    <dbReference type="NCBI Taxonomy" id="588596"/>
    <lineage>
        <taxon>Eukaryota</taxon>
        <taxon>Fungi</taxon>
        <taxon>Fungi incertae sedis</taxon>
        <taxon>Mucoromycota</taxon>
        <taxon>Glomeromycotina</taxon>
        <taxon>Glomeromycetes</taxon>
        <taxon>Glomerales</taxon>
        <taxon>Glomeraceae</taxon>
        <taxon>Rhizophagus</taxon>
    </lineage>
</organism>
<dbReference type="Proteomes" id="UP000232722">
    <property type="component" value="Unassembled WGS sequence"/>
</dbReference>
<evidence type="ECO:0000313" key="2">
    <source>
        <dbReference type="EMBL" id="PKC16720.1"/>
    </source>
</evidence>
<feature type="region of interest" description="Disordered" evidence="1">
    <location>
        <begin position="122"/>
        <end position="141"/>
    </location>
</feature>
<dbReference type="EMBL" id="LLXJ01000036">
    <property type="protein sequence ID" value="PKC16720.1"/>
    <property type="molecule type" value="Genomic_DNA"/>
</dbReference>
<sequence>MSLKKEKKQKQKNVKSESHLKSTTKNIKNESESFLAQKTSRKRKNESKGESFLEETTQKTSQKQITQETQKQKNVKCESESSPKKTTKKASKKQKTAKGSSTGITRQDSGFTRVIKDLTQETVEQSSTVPDRCITRQVSDPTRTRDYSIHSSFSFSSRSSYDLKDLPHYASNFTEDDIRILNATFIPASNENEVIPAVENKNCVMLIILLVNLIILCDFDVGNINSDVHVKTFFYKLHQVVMNAGLDVGMKESKTDSLVTHLLYRAIDFDNWPLAVKVKEKYKIKVSDKKIMAIAEFVIEKQGVAMIIIVEHLENVNVTTDFGEAQILAKILAVANVNTKEKVTNQTLFTVRVISTYVTFYKATISKAYLKEIRKGLPKRQSIEIQRWPGQNRLRTGFDFASPKGRQAVLTALARIQQFLLQPE</sequence>
<protein>
    <submittedName>
        <fullName evidence="2">Uncharacterized protein</fullName>
    </submittedName>
</protein>
<feature type="compositionally biased region" description="Polar residues" evidence="1">
    <location>
        <begin position="21"/>
        <end position="38"/>
    </location>
</feature>
<dbReference type="VEuPathDB" id="FungiDB:RhiirFUN_020823"/>
<dbReference type="AlphaFoldDB" id="A0A2N0QCD5"/>
<gene>
    <name evidence="2" type="ORF">RhiirA5_406660</name>
</gene>